<evidence type="ECO:0000313" key="3">
    <source>
        <dbReference type="EMBL" id="KAB2347277.1"/>
    </source>
</evidence>
<feature type="domain" description="SseB protein N-terminal" evidence="2">
    <location>
        <begin position="729"/>
        <end position="840"/>
    </location>
</feature>
<dbReference type="EMBL" id="WBMT01000009">
    <property type="protein sequence ID" value="KAB2347277.1"/>
    <property type="molecule type" value="Genomic_DNA"/>
</dbReference>
<feature type="domain" description="SseB protein N-terminal" evidence="2">
    <location>
        <begin position="14"/>
        <end position="113"/>
    </location>
</feature>
<feature type="compositionally biased region" description="Low complexity" evidence="1">
    <location>
        <begin position="195"/>
        <end position="204"/>
    </location>
</feature>
<sequence>MATVADVWRPTSELERRLHEAVRAGDQETYFRLLAESELVIPVPPDLIDDVLANEAQPAWPTQEEDGRVHVLVYTSAAAMRACLGPAYQHFMKLKFTDLAETWPDPRWWLAVDAPAHSAKSAVPLPIEGRLPAWFIMQLGEGDTKLPQAGRTAAAPAPAPAPATQAPATPAPAPAAPQQQPSPDTTVTDLPPIGDPATGLGAPTTPAPPAPDPMPSRGAHAASTPAEGTYPGPTPAAPGAPRQGGAHAGSTQAGSTQAGGAHAAGATPLPGTPSTDPASPGTPGPAAPGAPTPSGDTPAPGTPIPGTPGTGTPIPGTPGIDTPGTGTPSVGAPLHGTPGSAMPGASPEDASRPGPEAPASGTRAPGTSGAGISAPGTPGPSTPGPGTSDAGTPATGTPVPGTPALGTPGTDTSGPGTARADTPARGTPGADTPAPGSSTHGTPGAGTPIPDTPASGTPAHGTGVHGRGTPAPGAGTPAPGAGTPAPGTGTPAPGTGTPAPGAGTPAPGTPVAGPALGGTPGTGSPLPPGAPTPGAPGGTRDPGPARPADSPLTPGSEAVFGTTNAPGATPAGDPQHATGTPHPGDPRPAQGEPAPAPSAGSVSDALAPSTPVVPGDAPDADAAAAPTGTSTPSESSAPGVKPGGPTHAAGATNVPGTASPSDTGSDALVAPTRRTAKHAGGPSPEETVVDPPAATDDGAWEELQDQHKDLPRQARRPEFRPANEVEKDLLRAAAQNDHDLFLQTLADADVLLPVPEELDYTLRPGRPGFPWQAADIEGVTFVPMFTSPERLVEAAAATGTGSDSIKLPFTVAMRYWPDPRWALAINSGSRAGGTIQAEQLPGLAKWADERAARRLAEQFEPQNDVEQRLFEAARRRDTDTFFKILLGAQVLVPADADTPWGISPDDREFPWRPVPVHGQTSIQVFTSLKWMNEAIGSSRFVMPSLLEMVAAWPDTEWTLVLNPGTPIDATMPGEQVRALSGPPRTTATSDRPAEAKPTAAQPTSLRRERGAPPTGAQPTSGQPTGAAPATPGHPADAGAPPGGAAPQGPAAQANDPSGTPPTGQPNAPAAQPPTAQPSGLAPSAQAAPGQPDDVASQPADAQANELPGQPTSAQPNDIAARPAGAPPSDHAGQPLGKQPGGTAAQPAPGQPDEAAAQATGAQPASAQPSDLTGRTTGDLTGRTTGDLTGRTTGGVAAQPSGTEPTDTTAPATPGQPDEAATQPTGAQPNQPRGDVTAQATGAQAAPDQVQQPEEEFEPGNRIDQELYEAALAGDSDAFLRVLLAANVLVPIPQDAALEVTPIQQEFRWEAALREPSAVQVFTSLVRLREVLPESRFVYADFRELIGSWPHQDWAMLLNPGTRIGASLRGDQVHALSEWAVRVGLVQARPEVPVPPAPQRESESAYEPPQSLSDPEPEPTTVPEPTTAPAQPYRTRPPMPTPEAELSGQPTVMQKVVPHSHVSWYLEQGYDRVGGFVHPTSDVADLQTPVQLYEALGLLYEDSPFDLGDDGVYVIRWPAYCGALYRIPFGGQTEEALEAWGDAGWVIERPPFQGGGFAPGSAGSIREYKVDSVRLPYGAEMYYLGTDRSERFVAMYDPDRLAWLRPQEETAGGTDRSEAAK</sequence>
<protein>
    <recommendedName>
        <fullName evidence="2">SseB protein N-terminal domain-containing protein</fullName>
    </recommendedName>
</protein>
<feature type="region of interest" description="Disordered" evidence="1">
    <location>
        <begin position="966"/>
        <end position="1257"/>
    </location>
</feature>
<feature type="compositionally biased region" description="Low complexity" evidence="1">
    <location>
        <begin position="310"/>
        <end position="328"/>
    </location>
</feature>
<feature type="region of interest" description="Disordered" evidence="1">
    <location>
        <begin position="1390"/>
        <end position="1447"/>
    </location>
</feature>
<feature type="compositionally biased region" description="Low complexity" evidence="1">
    <location>
        <begin position="614"/>
        <end position="639"/>
    </location>
</feature>
<proteinExistence type="predicted"/>
<feature type="compositionally biased region" description="Low complexity" evidence="1">
    <location>
        <begin position="239"/>
        <end position="279"/>
    </location>
</feature>
<name>A0A6H9Z1Y5_9ACTN</name>
<dbReference type="InterPro" id="IPR009839">
    <property type="entry name" value="SseB_N"/>
</dbReference>
<dbReference type="OrthoDB" id="3295680at2"/>
<comment type="caution">
    <text evidence="3">The sequence shown here is derived from an EMBL/GenBank/DDBJ whole genome shotgun (WGS) entry which is preliminary data.</text>
</comment>
<feature type="compositionally biased region" description="Pro residues" evidence="1">
    <location>
        <begin position="280"/>
        <end position="291"/>
    </location>
</feature>
<feature type="compositionally biased region" description="Polar residues" evidence="1">
    <location>
        <begin position="1221"/>
        <end position="1230"/>
    </location>
</feature>
<feature type="compositionally biased region" description="Low complexity" evidence="1">
    <location>
        <begin position="1201"/>
        <end position="1217"/>
    </location>
</feature>
<feature type="compositionally biased region" description="Low complexity" evidence="1">
    <location>
        <begin position="384"/>
        <end position="417"/>
    </location>
</feature>
<feature type="compositionally biased region" description="Low complexity" evidence="1">
    <location>
        <begin position="1150"/>
        <end position="1194"/>
    </location>
</feature>
<feature type="compositionally biased region" description="Low complexity" evidence="1">
    <location>
        <begin position="467"/>
        <end position="514"/>
    </location>
</feature>
<evidence type="ECO:0000313" key="4">
    <source>
        <dbReference type="Proteomes" id="UP000468735"/>
    </source>
</evidence>
<feature type="compositionally biased region" description="Pro residues" evidence="1">
    <location>
        <begin position="525"/>
        <end position="534"/>
    </location>
</feature>
<gene>
    <name evidence="3" type="ORF">F8566_19880</name>
</gene>
<accession>A0A6H9Z1Y5</accession>
<feature type="compositionally biased region" description="Low complexity" evidence="1">
    <location>
        <begin position="538"/>
        <end position="548"/>
    </location>
</feature>
<feature type="domain" description="SseB protein N-terminal" evidence="2">
    <location>
        <begin position="1273"/>
        <end position="1373"/>
    </location>
</feature>
<feature type="compositionally biased region" description="Low complexity" evidence="1">
    <location>
        <begin position="152"/>
        <end position="168"/>
    </location>
</feature>
<reference evidence="3 4" key="1">
    <citation type="submission" date="2019-09" db="EMBL/GenBank/DDBJ databases">
        <title>Actinomadura physcomitrii sp. nov., a novel actinomycete isolated from moss [Physcomitrium sphaericum (Ludw) Fuernr].</title>
        <authorList>
            <person name="Zhuang X."/>
            <person name="Liu C."/>
        </authorList>
    </citation>
    <scope>NUCLEOTIDE SEQUENCE [LARGE SCALE GENOMIC DNA]</scope>
    <source>
        <strain evidence="3 4">HMC1</strain>
    </source>
</reference>
<dbReference type="Proteomes" id="UP000468735">
    <property type="component" value="Unassembled WGS sequence"/>
</dbReference>
<organism evidence="3 4">
    <name type="scientific">Actinomadura rudentiformis</name>
    <dbReference type="NCBI Taxonomy" id="359158"/>
    <lineage>
        <taxon>Bacteria</taxon>
        <taxon>Bacillati</taxon>
        <taxon>Actinomycetota</taxon>
        <taxon>Actinomycetes</taxon>
        <taxon>Streptosporangiales</taxon>
        <taxon>Thermomonosporaceae</taxon>
        <taxon>Actinomadura</taxon>
    </lineage>
</organism>
<feature type="domain" description="SseB protein N-terminal" evidence="2">
    <location>
        <begin position="870"/>
        <end position="978"/>
    </location>
</feature>
<evidence type="ECO:0000256" key="1">
    <source>
        <dbReference type="SAM" id="MobiDB-lite"/>
    </source>
</evidence>
<feature type="compositionally biased region" description="Polar residues" evidence="1">
    <location>
        <begin position="654"/>
        <end position="664"/>
    </location>
</feature>
<feature type="region of interest" description="Disordered" evidence="1">
    <location>
        <begin position="146"/>
        <end position="696"/>
    </location>
</feature>
<dbReference type="Pfam" id="PF07179">
    <property type="entry name" value="SseB"/>
    <property type="match status" value="4"/>
</dbReference>
<feature type="compositionally biased region" description="Low complexity" evidence="1">
    <location>
        <begin position="1018"/>
        <end position="1053"/>
    </location>
</feature>
<keyword evidence="4" id="KW-1185">Reference proteome</keyword>
<feature type="compositionally biased region" description="Low complexity" evidence="1">
    <location>
        <begin position="1418"/>
        <end position="1431"/>
    </location>
</feature>
<evidence type="ECO:0000259" key="2">
    <source>
        <dbReference type="Pfam" id="PF07179"/>
    </source>
</evidence>
<feature type="compositionally biased region" description="Pro residues" evidence="1">
    <location>
        <begin position="205"/>
        <end position="214"/>
    </location>
</feature>